<organism evidence="2 3">
    <name type="scientific">Sphingobium wenxiniae (strain DSM 21828 / CGMCC 1.7748 / JZ-1)</name>
    <dbReference type="NCBI Taxonomy" id="595605"/>
    <lineage>
        <taxon>Bacteria</taxon>
        <taxon>Pseudomonadati</taxon>
        <taxon>Pseudomonadota</taxon>
        <taxon>Alphaproteobacteria</taxon>
        <taxon>Sphingomonadales</taxon>
        <taxon>Sphingomonadaceae</taxon>
        <taxon>Sphingobium</taxon>
    </lineage>
</organism>
<dbReference type="EMBL" id="VLKK01000001">
    <property type="protein sequence ID" value="TWH97565.1"/>
    <property type="molecule type" value="Genomic_DNA"/>
</dbReference>
<protein>
    <recommendedName>
        <fullName evidence="4">Lipoprotein</fullName>
    </recommendedName>
</protein>
<sequence>MFMRISDGLIGAGLMCFALAACGKQGPDAGAAGTDGGRIECAIGAKTDWTRDCVAERKGEVLTLRHADGGFRRFHIVKDGRGLVPADGAEQATIDIAGDRQIDVTVGDARYRLPATIAGVSR</sequence>
<proteinExistence type="predicted"/>
<dbReference type="PROSITE" id="PS51257">
    <property type="entry name" value="PROKAR_LIPOPROTEIN"/>
    <property type="match status" value="1"/>
</dbReference>
<feature type="signal peptide" evidence="1">
    <location>
        <begin position="1"/>
        <end position="20"/>
    </location>
</feature>
<accession>A0A562KQK7</accession>
<name>A0A562KQK7_SPHWJ</name>
<keyword evidence="3" id="KW-1185">Reference proteome</keyword>
<evidence type="ECO:0000313" key="2">
    <source>
        <dbReference type="EMBL" id="TWH97565.1"/>
    </source>
</evidence>
<comment type="caution">
    <text evidence="2">The sequence shown here is derived from an EMBL/GenBank/DDBJ whole genome shotgun (WGS) entry which is preliminary data.</text>
</comment>
<evidence type="ECO:0008006" key="4">
    <source>
        <dbReference type="Google" id="ProtNLM"/>
    </source>
</evidence>
<dbReference type="Proteomes" id="UP000316624">
    <property type="component" value="Unassembled WGS sequence"/>
</dbReference>
<dbReference type="RefSeq" id="WP_031291995.1">
    <property type="nucleotide sequence ID" value="NZ_JACIIY010000001.1"/>
</dbReference>
<evidence type="ECO:0000313" key="3">
    <source>
        <dbReference type="Proteomes" id="UP000316624"/>
    </source>
</evidence>
<evidence type="ECO:0000256" key="1">
    <source>
        <dbReference type="SAM" id="SignalP"/>
    </source>
</evidence>
<feature type="chain" id="PRO_5021874692" description="Lipoprotein" evidence="1">
    <location>
        <begin position="21"/>
        <end position="122"/>
    </location>
</feature>
<gene>
    <name evidence="2" type="ORF">IQ35_00162</name>
</gene>
<dbReference type="AlphaFoldDB" id="A0A562KQK7"/>
<reference evidence="2 3" key="1">
    <citation type="journal article" date="2015" name="Stand. Genomic Sci.">
        <title>Genomic Encyclopedia of Bacterial and Archaeal Type Strains, Phase III: the genomes of soil and plant-associated and newly described type strains.</title>
        <authorList>
            <person name="Whitman W.B."/>
            <person name="Woyke T."/>
            <person name="Klenk H.P."/>
            <person name="Zhou Y."/>
            <person name="Lilburn T.G."/>
            <person name="Beck B.J."/>
            <person name="De Vos P."/>
            <person name="Vandamme P."/>
            <person name="Eisen J.A."/>
            <person name="Garrity G."/>
            <person name="Hugenholtz P."/>
            <person name="Kyrpides N.C."/>
        </authorList>
    </citation>
    <scope>NUCLEOTIDE SEQUENCE [LARGE SCALE GENOMIC DNA]</scope>
    <source>
        <strain evidence="2 3">CGMCC 1.7748</strain>
    </source>
</reference>
<keyword evidence="1" id="KW-0732">Signal</keyword>